<keyword evidence="4" id="KW-0479">Metal-binding</keyword>
<comment type="cofactor">
    <cofactor evidence="1">
        <name>Zn(2+)</name>
        <dbReference type="ChEBI" id="CHEBI:29105"/>
    </cofactor>
</comment>
<accession>A0A8X6NYQ3</accession>
<dbReference type="PANTHER" id="PTHR11733">
    <property type="entry name" value="ZINC METALLOPROTEASE FAMILY M13 NEPRILYSIN-RELATED"/>
    <property type="match status" value="1"/>
</dbReference>
<organism evidence="10 11">
    <name type="scientific">Nephila pilipes</name>
    <name type="common">Giant wood spider</name>
    <name type="synonym">Nephila maculata</name>
    <dbReference type="NCBI Taxonomy" id="299642"/>
    <lineage>
        <taxon>Eukaryota</taxon>
        <taxon>Metazoa</taxon>
        <taxon>Ecdysozoa</taxon>
        <taxon>Arthropoda</taxon>
        <taxon>Chelicerata</taxon>
        <taxon>Arachnida</taxon>
        <taxon>Araneae</taxon>
        <taxon>Araneomorphae</taxon>
        <taxon>Entelegynae</taxon>
        <taxon>Araneoidea</taxon>
        <taxon>Nephilidae</taxon>
        <taxon>Nephila</taxon>
    </lineage>
</organism>
<dbReference type="Gene3D" id="3.40.390.10">
    <property type="entry name" value="Collagenase (Catalytic Domain)"/>
    <property type="match status" value="1"/>
</dbReference>
<keyword evidence="6" id="KW-0862">Zinc</keyword>
<evidence type="ECO:0000259" key="9">
    <source>
        <dbReference type="Pfam" id="PF05649"/>
    </source>
</evidence>
<evidence type="ECO:0000256" key="6">
    <source>
        <dbReference type="ARBA" id="ARBA00022833"/>
    </source>
</evidence>
<evidence type="ECO:0000256" key="1">
    <source>
        <dbReference type="ARBA" id="ARBA00001947"/>
    </source>
</evidence>
<dbReference type="Proteomes" id="UP000887013">
    <property type="component" value="Unassembled WGS sequence"/>
</dbReference>
<dbReference type="InterPro" id="IPR024079">
    <property type="entry name" value="MetalloPept_cat_dom_sf"/>
</dbReference>
<dbReference type="GO" id="GO:0005886">
    <property type="term" value="C:plasma membrane"/>
    <property type="evidence" value="ECO:0007669"/>
    <property type="project" value="TreeGrafter"/>
</dbReference>
<dbReference type="GO" id="GO:0004222">
    <property type="term" value="F:metalloendopeptidase activity"/>
    <property type="evidence" value="ECO:0007669"/>
    <property type="project" value="InterPro"/>
</dbReference>
<comment type="caution">
    <text evidence="10">The sequence shown here is derived from an EMBL/GenBank/DDBJ whole genome shotgun (WGS) entry which is preliminary data.</text>
</comment>
<dbReference type="Gene3D" id="1.10.1380.10">
    <property type="entry name" value="Neutral endopeptidase , domain2"/>
    <property type="match status" value="1"/>
</dbReference>
<dbReference type="SUPFAM" id="SSF55486">
    <property type="entry name" value="Metalloproteases ('zincins'), catalytic domain"/>
    <property type="match status" value="1"/>
</dbReference>
<dbReference type="InterPro" id="IPR008753">
    <property type="entry name" value="Peptidase_M13_N"/>
</dbReference>
<keyword evidence="3" id="KW-0645">Protease</keyword>
<dbReference type="OrthoDB" id="6436365at2759"/>
<dbReference type="PANTHER" id="PTHR11733:SF167">
    <property type="entry name" value="FI17812P1-RELATED"/>
    <property type="match status" value="1"/>
</dbReference>
<evidence type="ECO:0000256" key="4">
    <source>
        <dbReference type="ARBA" id="ARBA00022723"/>
    </source>
</evidence>
<evidence type="ECO:0000256" key="2">
    <source>
        <dbReference type="ARBA" id="ARBA00007357"/>
    </source>
</evidence>
<dbReference type="Pfam" id="PF05649">
    <property type="entry name" value="Peptidase_M13_N"/>
    <property type="match status" value="1"/>
</dbReference>
<dbReference type="InterPro" id="IPR000718">
    <property type="entry name" value="Peptidase_M13"/>
</dbReference>
<feature type="domain" description="Peptidase M13 N-terminal" evidence="9">
    <location>
        <begin position="12"/>
        <end position="242"/>
    </location>
</feature>
<evidence type="ECO:0000256" key="3">
    <source>
        <dbReference type="ARBA" id="ARBA00022670"/>
    </source>
</evidence>
<evidence type="ECO:0000256" key="5">
    <source>
        <dbReference type="ARBA" id="ARBA00022801"/>
    </source>
</evidence>
<evidence type="ECO:0000313" key="10">
    <source>
        <dbReference type="EMBL" id="GFT42351.1"/>
    </source>
</evidence>
<keyword evidence="5" id="KW-0378">Hydrolase</keyword>
<protein>
    <submittedName>
        <fullName evidence="10">Neprilysin-1</fullName>
    </submittedName>
</protein>
<gene>
    <name evidence="10" type="primary">Nep1</name>
    <name evidence="10" type="ORF">NPIL_212031</name>
</gene>
<proteinExistence type="inferred from homology"/>
<keyword evidence="7" id="KW-0482">Metalloprotease</keyword>
<reference evidence="10" key="1">
    <citation type="submission" date="2020-08" db="EMBL/GenBank/DDBJ databases">
        <title>Multicomponent nature underlies the extraordinary mechanical properties of spider dragline silk.</title>
        <authorList>
            <person name="Kono N."/>
            <person name="Nakamura H."/>
            <person name="Mori M."/>
            <person name="Yoshida Y."/>
            <person name="Ohtoshi R."/>
            <person name="Malay A.D."/>
            <person name="Moran D.A.P."/>
            <person name="Tomita M."/>
            <person name="Numata K."/>
            <person name="Arakawa K."/>
        </authorList>
    </citation>
    <scope>NUCLEOTIDE SEQUENCE</scope>
</reference>
<sequence>EIDCIVPFLHPKVYLNSSSNNKDYVLSLYKNMIDNALKLLIKDTTERKKFIADVIEVETDISIAIRDSEEFQSPMISSENVQLLKDLWRTIVGEAIQEVEIVSVCKYDLESILTSLSNAQPKKAANYIIWRMISQLMKFLGNDYRDLHLHYMSRLADWEYAFESKWEECSEFIRREFGLAAFKALLDSGYIQTQQIQEIKNAFLEVKRNFLYTFQSVDWAKGRLKGLFLNKVQAMKFYSGFPDLIITQQNVLDNIYRDLEFEDNFFLDVMNFKKFKTRYFFTRLWYGNVENSASKISLEDNPLGDKSYYDYISNTVHIDISLLSPPGFFYFGNIPKYLKFGEYSTLSREMSHAFDASGAYYDGKGEKWEKIWWPTILEEKYDFYVQCLRNQTFLLQNSSEDESIHLLNTLIADIGSFLVLYSGLSAHLETWKNEKQLPGLNLTKEQLYYVRVAQRYCELHEPSLRLGNEFLSSRLRVNTAVSNTKEFGDVFSCPANSPLNPEIKCNLE</sequence>
<name>A0A8X6NYQ3_NEPPI</name>
<dbReference type="Pfam" id="PF01431">
    <property type="entry name" value="Peptidase_M13"/>
    <property type="match status" value="1"/>
</dbReference>
<evidence type="ECO:0000313" key="11">
    <source>
        <dbReference type="Proteomes" id="UP000887013"/>
    </source>
</evidence>
<dbReference type="PROSITE" id="PS51885">
    <property type="entry name" value="NEPRILYSIN"/>
    <property type="match status" value="1"/>
</dbReference>
<evidence type="ECO:0000256" key="7">
    <source>
        <dbReference type="ARBA" id="ARBA00023049"/>
    </source>
</evidence>
<keyword evidence="11" id="KW-1185">Reference proteome</keyword>
<dbReference type="InterPro" id="IPR018497">
    <property type="entry name" value="Peptidase_M13_C"/>
</dbReference>
<dbReference type="GO" id="GO:0016485">
    <property type="term" value="P:protein processing"/>
    <property type="evidence" value="ECO:0007669"/>
    <property type="project" value="TreeGrafter"/>
</dbReference>
<comment type="similarity">
    <text evidence="2">Belongs to the peptidase M13 family.</text>
</comment>
<feature type="non-terminal residue" evidence="10">
    <location>
        <position position="508"/>
    </location>
</feature>
<dbReference type="InterPro" id="IPR042089">
    <property type="entry name" value="Peptidase_M13_dom_2"/>
</dbReference>
<dbReference type="EMBL" id="BMAW01015163">
    <property type="protein sequence ID" value="GFT42351.1"/>
    <property type="molecule type" value="Genomic_DNA"/>
</dbReference>
<dbReference type="AlphaFoldDB" id="A0A8X6NYQ3"/>
<evidence type="ECO:0000259" key="8">
    <source>
        <dbReference type="Pfam" id="PF01431"/>
    </source>
</evidence>
<dbReference type="GO" id="GO:0046872">
    <property type="term" value="F:metal ion binding"/>
    <property type="evidence" value="ECO:0007669"/>
    <property type="project" value="UniProtKB-KW"/>
</dbReference>
<feature type="domain" description="Peptidase M13 C-terminal" evidence="8">
    <location>
        <begin position="307"/>
        <end position="506"/>
    </location>
</feature>